<organism evidence="2 3">
    <name type="scientific">Symbiodinium natans</name>
    <dbReference type="NCBI Taxonomy" id="878477"/>
    <lineage>
        <taxon>Eukaryota</taxon>
        <taxon>Sar</taxon>
        <taxon>Alveolata</taxon>
        <taxon>Dinophyceae</taxon>
        <taxon>Suessiales</taxon>
        <taxon>Symbiodiniaceae</taxon>
        <taxon>Symbiodinium</taxon>
    </lineage>
</organism>
<proteinExistence type="predicted"/>
<dbReference type="Proteomes" id="UP000604046">
    <property type="component" value="Unassembled WGS sequence"/>
</dbReference>
<sequence length="523" mass="56765">MAAATCCWWAKEKSEAQHKLAVLPPDVRVLNTGSSAVDHYLPFNAAELDRSSQALASGHPLHGIRDHKLKEQENFRTAFCVFNVVEVMDSLTAFALDIEAIVHTCPPPRDDVGTFACTVNSETMAQMIGNAATWLSNAVSTCGILPDAGAECGAAASGTIAALAQVHASTSLAMTTCKKNPLEGLQQKHKACFDDDCTVYEGTLMSQVGRKKPEPASRRLFMGSGVAGMGVQCAVDVGFIIENLYKYIFFVQRAARLNFCDKNIRYGPYDYLTGVPEAACAMDATGSIAWLTQIATFAQQLVSHCPDFMNLPTLCGSSITGMISAVFQIATWGAGLHISCTKGESLTQLGIIFVLDNYTLIEGREAQFVAECTAKMHLKFGVFCQRAVKDEDDNVELDLLGTHKGLLLAEANARKEGITLHGFETLGFIGKKPFPLYHRRLSESEEASQGEPQTEPQDKWEPASHPKMETLRRAIRELAELRGNFATVNGNAAQNLTTASVKEKLNLMEPVLKKSGSESPTCQ</sequence>
<dbReference type="EMBL" id="CAJNDS010000125">
    <property type="protein sequence ID" value="CAE6966443.1"/>
    <property type="molecule type" value="Genomic_DNA"/>
</dbReference>
<feature type="compositionally biased region" description="Basic and acidic residues" evidence="1">
    <location>
        <begin position="456"/>
        <end position="466"/>
    </location>
</feature>
<comment type="caution">
    <text evidence="2">The sequence shown here is derived from an EMBL/GenBank/DDBJ whole genome shotgun (WGS) entry which is preliminary data.</text>
</comment>
<evidence type="ECO:0000256" key="1">
    <source>
        <dbReference type="SAM" id="MobiDB-lite"/>
    </source>
</evidence>
<reference evidence="2" key="1">
    <citation type="submission" date="2021-02" db="EMBL/GenBank/DDBJ databases">
        <authorList>
            <person name="Dougan E. K."/>
            <person name="Rhodes N."/>
            <person name="Thang M."/>
            <person name="Chan C."/>
        </authorList>
    </citation>
    <scope>NUCLEOTIDE SEQUENCE</scope>
</reference>
<evidence type="ECO:0000313" key="2">
    <source>
        <dbReference type="EMBL" id="CAE6966443.1"/>
    </source>
</evidence>
<dbReference type="OrthoDB" id="75724at2759"/>
<keyword evidence="3" id="KW-1185">Reference proteome</keyword>
<gene>
    <name evidence="2" type="primary">BETAC-AD</name>
    <name evidence="2" type="ORF">SNAT2548_LOCUS2213</name>
</gene>
<accession>A0A812I0K8</accession>
<name>A0A812I0K8_9DINO</name>
<protein>
    <submittedName>
        <fullName evidence="2">BETAC-AD protein</fullName>
    </submittedName>
</protein>
<feature type="region of interest" description="Disordered" evidence="1">
    <location>
        <begin position="442"/>
        <end position="466"/>
    </location>
</feature>
<dbReference type="AlphaFoldDB" id="A0A812I0K8"/>
<evidence type="ECO:0000313" key="3">
    <source>
        <dbReference type="Proteomes" id="UP000604046"/>
    </source>
</evidence>